<organism evidence="4 5">
    <name type="scientific">Russula ochroleuca</name>
    <dbReference type="NCBI Taxonomy" id="152965"/>
    <lineage>
        <taxon>Eukaryota</taxon>
        <taxon>Fungi</taxon>
        <taxon>Dikarya</taxon>
        <taxon>Basidiomycota</taxon>
        <taxon>Agaricomycotina</taxon>
        <taxon>Agaricomycetes</taxon>
        <taxon>Russulales</taxon>
        <taxon>Russulaceae</taxon>
        <taxon>Russula</taxon>
    </lineage>
</organism>
<reference evidence="4" key="2">
    <citation type="journal article" date="2020" name="Nat. Commun.">
        <title>Large-scale genome sequencing of mycorrhizal fungi provides insights into the early evolution of symbiotic traits.</title>
        <authorList>
            <person name="Miyauchi S."/>
            <person name="Kiss E."/>
            <person name="Kuo A."/>
            <person name="Drula E."/>
            <person name="Kohler A."/>
            <person name="Sanchez-Garcia M."/>
            <person name="Morin E."/>
            <person name="Andreopoulos B."/>
            <person name="Barry K.W."/>
            <person name="Bonito G."/>
            <person name="Buee M."/>
            <person name="Carver A."/>
            <person name="Chen C."/>
            <person name="Cichocki N."/>
            <person name="Clum A."/>
            <person name="Culley D."/>
            <person name="Crous P.W."/>
            <person name="Fauchery L."/>
            <person name="Girlanda M."/>
            <person name="Hayes R.D."/>
            <person name="Keri Z."/>
            <person name="LaButti K."/>
            <person name="Lipzen A."/>
            <person name="Lombard V."/>
            <person name="Magnuson J."/>
            <person name="Maillard F."/>
            <person name="Murat C."/>
            <person name="Nolan M."/>
            <person name="Ohm R.A."/>
            <person name="Pangilinan J."/>
            <person name="Pereira M.F."/>
            <person name="Perotto S."/>
            <person name="Peter M."/>
            <person name="Pfister S."/>
            <person name="Riley R."/>
            <person name="Sitrit Y."/>
            <person name="Stielow J.B."/>
            <person name="Szollosi G."/>
            <person name="Zifcakova L."/>
            <person name="Stursova M."/>
            <person name="Spatafora J.W."/>
            <person name="Tedersoo L."/>
            <person name="Vaario L.M."/>
            <person name="Yamada A."/>
            <person name="Yan M."/>
            <person name="Wang P."/>
            <person name="Xu J."/>
            <person name="Bruns T."/>
            <person name="Baldrian P."/>
            <person name="Vilgalys R."/>
            <person name="Dunand C."/>
            <person name="Henrissat B."/>
            <person name="Grigoriev I.V."/>
            <person name="Hibbett D."/>
            <person name="Nagy L.G."/>
            <person name="Martin F.M."/>
        </authorList>
    </citation>
    <scope>NUCLEOTIDE SEQUENCE</scope>
    <source>
        <strain evidence="4">Prilba</strain>
    </source>
</reference>
<accession>A0A9P5TBN7</accession>
<dbReference type="Gene3D" id="3.40.50.300">
    <property type="entry name" value="P-loop containing nucleotide triphosphate hydrolases"/>
    <property type="match status" value="1"/>
</dbReference>
<comment type="caution">
    <text evidence="4">The sequence shown here is derived from an EMBL/GenBank/DDBJ whole genome shotgun (WGS) entry which is preliminary data.</text>
</comment>
<keyword evidence="2" id="KW-0067">ATP-binding</keyword>
<dbReference type="OrthoDB" id="9972657at2759"/>
<keyword evidence="1" id="KW-0547">Nucleotide-binding</keyword>
<gene>
    <name evidence="4" type="ORF">DFH94DRAFT_730934</name>
</gene>
<dbReference type="AlphaFoldDB" id="A0A9P5TBN7"/>
<evidence type="ECO:0000313" key="5">
    <source>
        <dbReference type="Proteomes" id="UP000759537"/>
    </source>
</evidence>
<reference evidence="4" key="1">
    <citation type="submission" date="2019-10" db="EMBL/GenBank/DDBJ databases">
        <authorList>
            <consortium name="DOE Joint Genome Institute"/>
            <person name="Kuo A."/>
            <person name="Miyauchi S."/>
            <person name="Kiss E."/>
            <person name="Drula E."/>
            <person name="Kohler A."/>
            <person name="Sanchez-Garcia M."/>
            <person name="Andreopoulos B."/>
            <person name="Barry K.W."/>
            <person name="Bonito G."/>
            <person name="Buee M."/>
            <person name="Carver A."/>
            <person name="Chen C."/>
            <person name="Cichocki N."/>
            <person name="Clum A."/>
            <person name="Culley D."/>
            <person name="Crous P.W."/>
            <person name="Fauchery L."/>
            <person name="Girlanda M."/>
            <person name="Hayes R."/>
            <person name="Keri Z."/>
            <person name="LaButti K."/>
            <person name="Lipzen A."/>
            <person name="Lombard V."/>
            <person name="Magnuson J."/>
            <person name="Maillard F."/>
            <person name="Morin E."/>
            <person name="Murat C."/>
            <person name="Nolan M."/>
            <person name="Ohm R."/>
            <person name="Pangilinan J."/>
            <person name="Pereira M."/>
            <person name="Perotto S."/>
            <person name="Peter M."/>
            <person name="Riley R."/>
            <person name="Sitrit Y."/>
            <person name="Stielow B."/>
            <person name="Szollosi G."/>
            <person name="Zifcakova L."/>
            <person name="Stursova M."/>
            <person name="Spatafora J.W."/>
            <person name="Tedersoo L."/>
            <person name="Vaario L.-M."/>
            <person name="Yamada A."/>
            <person name="Yan M."/>
            <person name="Wang P."/>
            <person name="Xu J."/>
            <person name="Bruns T."/>
            <person name="Baldrian P."/>
            <person name="Vilgalys R."/>
            <person name="Henrissat B."/>
            <person name="Grigoriev I.V."/>
            <person name="Hibbett D."/>
            <person name="Nagy L.G."/>
            <person name="Martin F.M."/>
        </authorList>
    </citation>
    <scope>NUCLEOTIDE SEQUENCE</scope>
    <source>
        <strain evidence="4">Prilba</strain>
    </source>
</reference>
<keyword evidence="5" id="KW-1185">Reference proteome</keyword>
<protein>
    <submittedName>
        <fullName evidence="4">Chromatin associated protein KTI12</fullName>
    </submittedName>
</protein>
<evidence type="ECO:0000313" key="4">
    <source>
        <dbReference type="EMBL" id="KAF8482964.1"/>
    </source>
</evidence>
<proteinExistence type="inferred from homology"/>
<comment type="similarity">
    <text evidence="3">Belongs to the KTI12 family.</text>
</comment>
<dbReference type="SUPFAM" id="SSF52540">
    <property type="entry name" value="P-loop containing nucleoside triphosphate hydrolases"/>
    <property type="match status" value="1"/>
</dbReference>
<evidence type="ECO:0000256" key="3">
    <source>
        <dbReference type="ARBA" id="ARBA00025768"/>
    </source>
</evidence>
<dbReference type="EMBL" id="WHVB01000005">
    <property type="protein sequence ID" value="KAF8482964.1"/>
    <property type="molecule type" value="Genomic_DNA"/>
</dbReference>
<name>A0A9P5TBN7_9AGAM</name>
<dbReference type="InterPro" id="IPR013641">
    <property type="entry name" value="KTI12/PSTK"/>
</dbReference>
<dbReference type="Pfam" id="PF08433">
    <property type="entry name" value="KTI12"/>
    <property type="match status" value="1"/>
</dbReference>
<sequence length="325" mass="36311">MCLSISTRTSTMALITFSGYPSSGKTRRANQLKEHLDRRLADPPYNDLRQTVAILSDDSLNVDRSSYKGTVPVLFPSLSNDVVDSRSEKLARATLFAAIQRQISPNTILIVDALNYIKGFRYQLYCAAREFKLRVCTVYVVATPELCKRWNIERLDDRGYSPETLDNLIARYEEPSSMVRWDSPLFTVPWSESDVPIELIWKAITEGNVKPPNAGTQAVPKAPSDALHTLEQVSTSLVRAIMAEQGASGVLGGHVALSLSETLKLQVTLPARSLTLSELQRMRRQFVTVQKKAITLGTVEKGMVDWSEEGVAQRFVDYLEENLRG</sequence>
<dbReference type="Proteomes" id="UP000759537">
    <property type="component" value="Unassembled WGS sequence"/>
</dbReference>
<dbReference type="InterPro" id="IPR027417">
    <property type="entry name" value="P-loop_NTPase"/>
</dbReference>
<evidence type="ECO:0000256" key="1">
    <source>
        <dbReference type="ARBA" id="ARBA00022741"/>
    </source>
</evidence>
<evidence type="ECO:0000256" key="2">
    <source>
        <dbReference type="ARBA" id="ARBA00022840"/>
    </source>
</evidence>
<dbReference type="GO" id="GO:0005524">
    <property type="term" value="F:ATP binding"/>
    <property type="evidence" value="ECO:0007669"/>
    <property type="project" value="UniProtKB-KW"/>
</dbReference>
<dbReference type="PANTHER" id="PTHR12435">
    <property type="match status" value="1"/>
</dbReference>